<sequence>MVNHGKEKSRFLFSICSPTTSAFPELGELDLSLPVVDLLSATPPASSDHPLSLSRDSLPGAAAPAQPKAAGRSYAAARSLPPLLGDRIVAEEELALVAQQLPLQRARPQVRQHQPLFPLPEADTVFLGGRGFGTAMSSLILTVLEFRVWLYFCLGRVIAYLTSAPDYEDGQLDTKRYGEQYASKGEDVDLMLLPEQIPSYRDPLTHGANPYSTFFLMNVALAAARADKQQQYG</sequence>
<evidence type="ECO:0000313" key="2">
    <source>
        <dbReference type="EMBL" id="CDM86446.1"/>
    </source>
</evidence>
<name>A0A077S4N9_WHEAT</name>
<dbReference type="ExpressionAtlas" id="A0A077S4N9">
    <property type="expression patterns" value="baseline"/>
</dbReference>
<feature type="region of interest" description="Disordered" evidence="1">
    <location>
        <begin position="46"/>
        <end position="66"/>
    </location>
</feature>
<reference evidence="2" key="1">
    <citation type="journal article" date="2014" name="Science">
        <title>Structural and functional partitioning of bread wheat chromosome 3B.</title>
        <authorList>
            <person name="Choulet F."/>
            <person name="Alberti A."/>
            <person name="Theil S."/>
            <person name="Glover N."/>
            <person name="Barbe V."/>
            <person name="Daron J."/>
            <person name="Pingault L."/>
            <person name="Sourdille P."/>
            <person name="Couloux A."/>
            <person name="Paux E."/>
            <person name="Leroy P."/>
            <person name="Mangenot S."/>
            <person name="Guilhot N."/>
            <person name="Le Gouis J."/>
            <person name="Balfourier F."/>
            <person name="Alaux M."/>
            <person name="Jamilloux V."/>
            <person name="Poulain J."/>
            <person name="Durand C."/>
            <person name="Bellec A."/>
            <person name="Gaspin C."/>
            <person name="Safar J."/>
            <person name="Dolezel J."/>
            <person name="Rogers J."/>
            <person name="Vandepoele K."/>
            <person name="Aury J.M."/>
            <person name="Mayer K."/>
            <person name="Berges H."/>
            <person name="Quesneville H."/>
            <person name="Wincker P."/>
            <person name="Feuillet C."/>
        </authorList>
    </citation>
    <scope>NUCLEOTIDE SEQUENCE</scope>
</reference>
<proteinExistence type="predicted"/>
<dbReference type="EMBL" id="HG670306">
    <property type="protein sequence ID" value="CDM86446.1"/>
    <property type="molecule type" value="Genomic_DNA"/>
</dbReference>
<dbReference type="AlphaFoldDB" id="A0A077S4N9"/>
<accession>A0A077S4N9</accession>
<evidence type="ECO:0000256" key="1">
    <source>
        <dbReference type="SAM" id="MobiDB-lite"/>
    </source>
</evidence>
<dbReference type="HOGENOM" id="CLU_103966_0_0_1"/>
<gene>
    <name evidence="2" type="ORF">TRAES_3BF089000140CFD_c1</name>
</gene>
<protein>
    <submittedName>
        <fullName evidence="2">Uncharacterized protein</fullName>
    </submittedName>
</protein>
<organism evidence="2">
    <name type="scientific">Triticum aestivum</name>
    <name type="common">Wheat</name>
    <dbReference type="NCBI Taxonomy" id="4565"/>
    <lineage>
        <taxon>Eukaryota</taxon>
        <taxon>Viridiplantae</taxon>
        <taxon>Streptophyta</taxon>
        <taxon>Embryophyta</taxon>
        <taxon>Tracheophyta</taxon>
        <taxon>Spermatophyta</taxon>
        <taxon>Magnoliopsida</taxon>
        <taxon>Liliopsida</taxon>
        <taxon>Poales</taxon>
        <taxon>Poaceae</taxon>
        <taxon>BOP clade</taxon>
        <taxon>Pooideae</taxon>
        <taxon>Triticodae</taxon>
        <taxon>Triticeae</taxon>
        <taxon>Triticinae</taxon>
        <taxon>Triticum</taxon>
    </lineage>
</organism>